<keyword evidence="3" id="KW-1185">Reference proteome</keyword>
<gene>
    <name evidence="2" type="ORF">BB31_42060</name>
</gene>
<feature type="non-terminal residue" evidence="2">
    <location>
        <position position="1"/>
    </location>
</feature>
<evidence type="ECO:0000256" key="1">
    <source>
        <dbReference type="SAM" id="Phobius"/>
    </source>
</evidence>
<reference evidence="2 3" key="1">
    <citation type="journal article" date="2014" name="Genome Announc.">
        <title>Draft Genome Sequence of Amycolatopsis lurida NRRL 2430, Producer of the Glycopeptide Family Antibiotic Ristocetin.</title>
        <authorList>
            <person name="Kwun M.J."/>
            <person name="Hong H.J."/>
        </authorList>
    </citation>
    <scope>NUCLEOTIDE SEQUENCE [LARGE SCALE GENOMIC DNA]</scope>
    <source>
        <strain evidence="2 3">NRRL 2430</strain>
    </source>
</reference>
<proteinExistence type="predicted"/>
<keyword evidence="1" id="KW-1133">Transmembrane helix</keyword>
<organism evidence="2 3">
    <name type="scientific">Amycolatopsis lurida NRRL 2430</name>
    <dbReference type="NCBI Taxonomy" id="1460371"/>
    <lineage>
        <taxon>Bacteria</taxon>
        <taxon>Bacillati</taxon>
        <taxon>Actinomycetota</taxon>
        <taxon>Actinomycetes</taxon>
        <taxon>Pseudonocardiales</taxon>
        <taxon>Pseudonocardiaceae</taxon>
        <taxon>Amycolatopsis</taxon>
    </lineage>
</organism>
<sequence>AVSATMVDVSPFSTNGALVLANAKDVDRDKFFKQLLVYGALVVAIVPLIAWLVFVVPDWG</sequence>
<comment type="caution">
    <text evidence="2">The sequence shown here is derived from an EMBL/GenBank/DDBJ whole genome shotgun (WGS) entry which is preliminary data.</text>
</comment>
<protein>
    <submittedName>
        <fullName evidence="2">Uncharacterized protein</fullName>
    </submittedName>
</protein>
<keyword evidence="1" id="KW-0472">Membrane</keyword>
<evidence type="ECO:0000313" key="3">
    <source>
        <dbReference type="Proteomes" id="UP000256220"/>
    </source>
</evidence>
<keyword evidence="1" id="KW-0812">Transmembrane</keyword>
<name>A0A2P2FF47_AMYLU</name>
<feature type="transmembrane region" description="Helical" evidence="1">
    <location>
        <begin position="35"/>
        <end position="56"/>
    </location>
</feature>
<dbReference type="EMBL" id="JFBM01000075">
    <property type="protein sequence ID" value="KFU75345.1"/>
    <property type="molecule type" value="Genomic_DNA"/>
</dbReference>
<dbReference type="Proteomes" id="UP000256220">
    <property type="component" value="Unassembled WGS sequence"/>
</dbReference>
<accession>A0A2P2FF47</accession>
<dbReference type="AlphaFoldDB" id="A0A2P2FF47"/>
<evidence type="ECO:0000313" key="2">
    <source>
        <dbReference type="EMBL" id="KFU75345.1"/>
    </source>
</evidence>